<keyword evidence="7" id="KW-0233">DNA recombination</keyword>
<keyword evidence="3" id="KW-0132">Cell division</keyword>
<feature type="domain" description="Core-binding (CB)" evidence="11">
    <location>
        <begin position="7"/>
        <end position="82"/>
    </location>
</feature>
<keyword evidence="5" id="KW-0229">DNA integration</keyword>
<dbReference type="InterPro" id="IPR010998">
    <property type="entry name" value="Integrase_recombinase_N"/>
</dbReference>
<dbReference type="Gene3D" id="1.10.443.10">
    <property type="entry name" value="Intergrase catalytic core"/>
    <property type="match status" value="1"/>
</dbReference>
<evidence type="ECO:0000256" key="2">
    <source>
        <dbReference type="ARBA" id="ARBA00022490"/>
    </source>
</evidence>
<sequence length="280" mass="32988">MKMTDIWTLYEADKRILGFSPHTLKAYSLQFKVLTREIGNLNIREVTLDLLKEYLAKQSERLRPSSLGHRIRFIRSLFRFAFEEGHIIKNPTAKLREPKLEKRIPKFLIEEDVINLKITCDSLRERALLEFLYCTGCRVGEIHRLDIEDINWESCAAIVHGKGSKQREVYFTTECKVWLKRYLKSREDSCKALFVTESFPVRRMDIPTIRYAVKKLAARGEVAVNVYPHIFRHTYACHLLDNGAPLDFIQGMLGHEKASTTQIYAQLRGERRRELYRRYF</sequence>
<dbReference type="InterPro" id="IPR011010">
    <property type="entry name" value="DNA_brk_join_enz"/>
</dbReference>
<evidence type="ECO:0000256" key="4">
    <source>
        <dbReference type="ARBA" id="ARBA00022829"/>
    </source>
</evidence>
<evidence type="ECO:0000256" key="1">
    <source>
        <dbReference type="ARBA" id="ARBA00004496"/>
    </source>
</evidence>
<organism evidence="12 13">
    <name type="scientific">Brevibacillus nitrificans</name>
    <dbReference type="NCBI Taxonomy" id="651560"/>
    <lineage>
        <taxon>Bacteria</taxon>
        <taxon>Bacillati</taxon>
        <taxon>Bacillota</taxon>
        <taxon>Bacilli</taxon>
        <taxon>Bacillales</taxon>
        <taxon>Paenibacillaceae</taxon>
        <taxon>Brevibacillus</taxon>
    </lineage>
</organism>
<dbReference type="Gene3D" id="1.10.150.130">
    <property type="match status" value="1"/>
</dbReference>
<evidence type="ECO:0000256" key="7">
    <source>
        <dbReference type="ARBA" id="ARBA00023172"/>
    </source>
</evidence>
<dbReference type="PROSITE" id="PS51900">
    <property type="entry name" value="CB"/>
    <property type="match status" value="1"/>
</dbReference>
<dbReference type="PANTHER" id="PTHR30349">
    <property type="entry name" value="PHAGE INTEGRASE-RELATED"/>
    <property type="match status" value="1"/>
</dbReference>
<evidence type="ECO:0000259" key="10">
    <source>
        <dbReference type="PROSITE" id="PS51898"/>
    </source>
</evidence>
<keyword evidence="6 9" id="KW-0238">DNA-binding</keyword>
<accession>A0A3M8DKP6</accession>
<dbReference type="Pfam" id="PF00589">
    <property type="entry name" value="Phage_integrase"/>
    <property type="match status" value="1"/>
</dbReference>
<evidence type="ECO:0000256" key="6">
    <source>
        <dbReference type="ARBA" id="ARBA00023125"/>
    </source>
</evidence>
<dbReference type="GO" id="GO:0051301">
    <property type="term" value="P:cell division"/>
    <property type="evidence" value="ECO:0007669"/>
    <property type="project" value="UniProtKB-KW"/>
</dbReference>
<gene>
    <name evidence="12" type="ORF">EDM59_05755</name>
</gene>
<keyword evidence="2" id="KW-0963">Cytoplasm</keyword>
<dbReference type="Proteomes" id="UP000269573">
    <property type="component" value="Unassembled WGS sequence"/>
</dbReference>
<keyword evidence="8" id="KW-0131">Cell cycle</keyword>
<comment type="caution">
    <text evidence="12">The sequence shown here is derived from an EMBL/GenBank/DDBJ whole genome shotgun (WGS) entry which is preliminary data.</text>
</comment>
<dbReference type="PANTHER" id="PTHR30349:SF77">
    <property type="entry name" value="TYROSINE RECOMBINASE XERC"/>
    <property type="match status" value="1"/>
</dbReference>
<dbReference type="EMBL" id="RHHU01000003">
    <property type="protein sequence ID" value="RNB88618.1"/>
    <property type="molecule type" value="Genomic_DNA"/>
</dbReference>
<evidence type="ECO:0000256" key="9">
    <source>
        <dbReference type="PROSITE-ProRule" id="PRU01248"/>
    </source>
</evidence>
<dbReference type="PROSITE" id="PS50096">
    <property type="entry name" value="IQ"/>
    <property type="match status" value="1"/>
</dbReference>
<evidence type="ECO:0000256" key="5">
    <source>
        <dbReference type="ARBA" id="ARBA00022908"/>
    </source>
</evidence>
<dbReference type="RefSeq" id="WP_122922719.1">
    <property type="nucleotide sequence ID" value="NZ_RHHU01000003.1"/>
</dbReference>
<protein>
    <submittedName>
        <fullName evidence="12">Integrase</fullName>
    </submittedName>
</protein>
<evidence type="ECO:0000313" key="12">
    <source>
        <dbReference type="EMBL" id="RNB88618.1"/>
    </source>
</evidence>
<keyword evidence="4" id="KW-0159">Chromosome partition</keyword>
<proteinExistence type="predicted"/>
<comment type="subcellular location">
    <subcellularLocation>
        <location evidence="1">Cytoplasm</location>
    </subcellularLocation>
</comment>
<dbReference type="SUPFAM" id="SSF56349">
    <property type="entry name" value="DNA breaking-rejoining enzymes"/>
    <property type="match status" value="1"/>
</dbReference>
<dbReference type="PROSITE" id="PS51898">
    <property type="entry name" value="TYR_RECOMBINASE"/>
    <property type="match status" value="1"/>
</dbReference>
<name>A0A3M8DKP6_9BACL</name>
<dbReference type="GO" id="GO:0003677">
    <property type="term" value="F:DNA binding"/>
    <property type="evidence" value="ECO:0007669"/>
    <property type="project" value="UniProtKB-UniRule"/>
</dbReference>
<evidence type="ECO:0000259" key="11">
    <source>
        <dbReference type="PROSITE" id="PS51900"/>
    </source>
</evidence>
<dbReference type="InterPro" id="IPR002104">
    <property type="entry name" value="Integrase_catalytic"/>
</dbReference>
<feature type="domain" description="Tyr recombinase" evidence="10">
    <location>
        <begin position="103"/>
        <end position="277"/>
    </location>
</feature>
<dbReference type="AlphaFoldDB" id="A0A3M8DKP6"/>
<dbReference type="InterPro" id="IPR044068">
    <property type="entry name" value="CB"/>
</dbReference>
<evidence type="ECO:0000256" key="8">
    <source>
        <dbReference type="ARBA" id="ARBA00023306"/>
    </source>
</evidence>
<dbReference type="GO" id="GO:0015074">
    <property type="term" value="P:DNA integration"/>
    <property type="evidence" value="ECO:0007669"/>
    <property type="project" value="UniProtKB-KW"/>
</dbReference>
<dbReference type="GO" id="GO:0007059">
    <property type="term" value="P:chromosome segregation"/>
    <property type="evidence" value="ECO:0007669"/>
    <property type="project" value="UniProtKB-KW"/>
</dbReference>
<evidence type="ECO:0000256" key="3">
    <source>
        <dbReference type="ARBA" id="ARBA00022618"/>
    </source>
</evidence>
<evidence type="ECO:0000313" key="13">
    <source>
        <dbReference type="Proteomes" id="UP000269573"/>
    </source>
</evidence>
<reference evidence="12 13" key="1">
    <citation type="submission" date="2018-10" db="EMBL/GenBank/DDBJ databases">
        <title>Phylogenomics of Brevibacillus.</title>
        <authorList>
            <person name="Dunlap C."/>
        </authorList>
    </citation>
    <scope>NUCLEOTIDE SEQUENCE [LARGE SCALE GENOMIC DNA]</scope>
    <source>
        <strain evidence="12 13">JCM 15774</strain>
    </source>
</reference>
<dbReference type="InterPro" id="IPR050090">
    <property type="entry name" value="Tyrosine_recombinase_XerCD"/>
</dbReference>
<dbReference type="InterPro" id="IPR013762">
    <property type="entry name" value="Integrase-like_cat_sf"/>
</dbReference>
<keyword evidence="13" id="KW-1185">Reference proteome</keyword>
<dbReference type="GO" id="GO:0006310">
    <property type="term" value="P:DNA recombination"/>
    <property type="evidence" value="ECO:0007669"/>
    <property type="project" value="UniProtKB-KW"/>
</dbReference>
<dbReference type="GO" id="GO:0005737">
    <property type="term" value="C:cytoplasm"/>
    <property type="evidence" value="ECO:0007669"/>
    <property type="project" value="UniProtKB-SubCell"/>
</dbReference>